<dbReference type="PROSITE" id="PS51257">
    <property type="entry name" value="PROKAR_LIPOPROTEIN"/>
    <property type="match status" value="1"/>
</dbReference>
<dbReference type="HOGENOM" id="CLU_559852_0_0_0"/>
<organism evidence="2 3">
    <name type="scientific">Chthonomonas calidirosea (strain DSM 23976 / ICMP 18418 / T49)</name>
    <dbReference type="NCBI Taxonomy" id="1303518"/>
    <lineage>
        <taxon>Bacteria</taxon>
        <taxon>Bacillati</taxon>
        <taxon>Armatimonadota</taxon>
        <taxon>Chthonomonadia</taxon>
        <taxon>Chthonomonadales</taxon>
        <taxon>Chthonomonadaceae</taxon>
        <taxon>Chthonomonas</taxon>
    </lineage>
</organism>
<evidence type="ECO:0000313" key="3">
    <source>
        <dbReference type="Proteomes" id="UP000014227"/>
    </source>
</evidence>
<dbReference type="AlphaFoldDB" id="S0EWF1"/>
<keyword evidence="3" id="KW-1185">Reference proteome</keyword>
<dbReference type="Gene3D" id="2.60.40.10">
    <property type="entry name" value="Immunoglobulins"/>
    <property type="match status" value="1"/>
</dbReference>
<accession>S0EWF1</accession>
<evidence type="ECO:0000256" key="1">
    <source>
        <dbReference type="SAM" id="MobiDB-lite"/>
    </source>
</evidence>
<dbReference type="SUPFAM" id="SSF117074">
    <property type="entry name" value="Hypothetical protein PA1324"/>
    <property type="match status" value="1"/>
</dbReference>
<dbReference type="EMBL" id="HF951689">
    <property type="protein sequence ID" value="CCW36121.1"/>
    <property type="molecule type" value="Genomic_DNA"/>
</dbReference>
<protein>
    <submittedName>
        <fullName evidence="2">Uncharacterized protein</fullName>
    </submittedName>
</protein>
<sequence length="487" mass="48797">MKVGRYLLLGFAAAGFGVALTGCGGGGGSLGTRSTTSLTGTVTVPSGTPTRGVSFRATSTNVPLPGANVSLYDITQGGANALSGPPVATTTTDSNGNYQFQNLPAGHNFVVQASKTVTSTGTPTTITVATYASTNASSSNGPAVADADENTTLAVGYLLQQLKANLASNTANLGTLVSQFVQQVLAQEQAGHGPNIDLTKQLTDQENVAEQVEQEEAQAVIGGAYVGQPPSQAASDEENEGKAVHALVDLVVDTTHSTVQGVLVLADSGGHVSDADSFSATLQSDGSFTATTTDASYTVNGAVDGEEMHGHWASANGQLDGHWEATHASAQSDSGGGSTPPPPPAGSGSSTGSQSGSQDNTNTLTGTPGAAYVGTFTAQATGSSSGPSGSWFLFLFPNKELLLYAHDNTDTTLPHNQKVVLAFGSLGSNNTLSLAPVFPLASGASASATISASAALGQPSLQGSWSCSGLVSGNVFNGSGTWTATLF</sequence>
<gene>
    <name evidence="2" type="ORF">CCALI_02316</name>
</gene>
<feature type="region of interest" description="Disordered" evidence="1">
    <location>
        <begin position="326"/>
        <end position="368"/>
    </location>
</feature>
<dbReference type="PATRIC" id="fig|1303518.3.peg.2406"/>
<dbReference type="KEGG" id="ccz:CCALI_02316"/>
<dbReference type="OrthoDB" id="9773411at2"/>
<dbReference type="InParanoid" id="S0EWF1"/>
<feature type="compositionally biased region" description="Low complexity" evidence="1">
    <location>
        <begin position="346"/>
        <end position="359"/>
    </location>
</feature>
<evidence type="ECO:0000313" key="2">
    <source>
        <dbReference type="EMBL" id="CCW36121.1"/>
    </source>
</evidence>
<dbReference type="Proteomes" id="UP000014227">
    <property type="component" value="Chromosome I"/>
</dbReference>
<dbReference type="RefSeq" id="WP_016483640.1">
    <property type="nucleotide sequence ID" value="NC_021487.1"/>
</dbReference>
<name>S0EWF1_CHTCT</name>
<proteinExistence type="predicted"/>
<reference evidence="3" key="1">
    <citation type="submission" date="2013-03" db="EMBL/GenBank/DDBJ databases">
        <title>Genome sequence of Chthonomonas calidirosea, the first sequenced genome from the Armatimonadetes phylum (formally candidate division OP10).</title>
        <authorList>
            <person name="Lee K.C.Y."/>
            <person name="Morgan X.C."/>
            <person name="Dunfield P.F."/>
            <person name="Tamas I."/>
            <person name="Houghton K.M."/>
            <person name="Vyssotski M."/>
            <person name="Ryan J.L.J."/>
            <person name="Lagutin K."/>
            <person name="McDonald I.R."/>
            <person name="Stott M.B."/>
        </authorList>
    </citation>
    <scope>NUCLEOTIDE SEQUENCE [LARGE SCALE GENOMIC DNA]</scope>
    <source>
        <strain evidence="3">DSM 23976 / ICMP 18418 / T49</strain>
    </source>
</reference>
<dbReference type="InterPro" id="IPR013783">
    <property type="entry name" value="Ig-like_fold"/>
</dbReference>